<proteinExistence type="predicted"/>
<accession>A0ABP9W0L8</accession>
<keyword evidence="3" id="KW-1185">Reference proteome</keyword>
<keyword evidence="1" id="KW-0472">Membrane</keyword>
<reference evidence="2 3" key="1">
    <citation type="submission" date="2024-02" db="EMBL/GenBank/DDBJ databases">
        <title>Rhodopirellula caenicola NBRC 110016.</title>
        <authorList>
            <person name="Ichikawa N."/>
            <person name="Katano-Makiyama Y."/>
            <person name="Hidaka K."/>
        </authorList>
    </citation>
    <scope>NUCLEOTIDE SEQUENCE [LARGE SCALE GENOMIC DNA]</scope>
    <source>
        <strain evidence="2 3">NBRC 110016</strain>
    </source>
</reference>
<evidence type="ECO:0000256" key="1">
    <source>
        <dbReference type="SAM" id="Phobius"/>
    </source>
</evidence>
<feature type="transmembrane region" description="Helical" evidence="1">
    <location>
        <begin position="48"/>
        <end position="69"/>
    </location>
</feature>
<organism evidence="2 3">
    <name type="scientific">Novipirellula caenicola</name>
    <dbReference type="NCBI Taxonomy" id="1536901"/>
    <lineage>
        <taxon>Bacteria</taxon>
        <taxon>Pseudomonadati</taxon>
        <taxon>Planctomycetota</taxon>
        <taxon>Planctomycetia</taxon>
        <taxon>Pirellulales</taxon>
        <taxon>Pirellulaceae</taxon>
        <taxon>Novipirellula</taxon>
    </lineage>
</organism>
<evidence type="ECO:0000313" key="3">
    <source>
        <dbReference type="Proteomes" id="UP001416858"/>
    </source>
</evidence>
<dbReference type="Proteomes" id="UP001416858">
    <property type="component" value="Unassembled WGS sequence"/>
</dbReference>
<comment type="caution">
    <text evidence="2">The sequence shown here is derived from an EMBL/GenBank/DDBJ whole genome shotgun (WGS) entry which is preliminary data.</text>
</comment>
<sequence length="110" mass="11824">MNPYRTPLTIENSPQKHGARRLRPYVVAWSLGTFSLSGFMLVETITSFAMPGLLLLWVLVYAVGSVLAASVSAPIVVRYRALALVSSLAVLVVQFHVWAAIANLGPGGTQ</sequence>
<evidence type="ECO:0000313" key="2">
    <source>
        <dbReference type="EMBL" id="GAA5510924.1"/>
    </source>
</evidence>
<keyword evidence="1" id="KW-0812">Transmembrane</keyword>
<protein>
    <submittedName>
        <fullName evidence="2">Uncharacterized protein</fullName>
    </submittedName>
</protein>
<name>A0ABP9W0L8_9BACT</name>
<dbReference type="EMBL" id="BAABRO010000030">
    <property type="protein sequence ID" value="GAA5510924.1"/>
    <property type="molecule type" value="Genomic_DNA"/>
</dbReference>
<feature type="transmembrane region" description="Helical" evidence="1">
    <location>
        <begin position="81"/>
        <end position="101"/>
    </location>
</feature>
<feature type="transmembrane region" description="Helical" evidence="1">
    <location>
        <begin position="25"/>
        <end position="42"/>
    </location>
</feature>
<keyword evidence="1" id="KW-1133">Transmembrane helix</keyword>
<gene>
    <name evidence="2" type="ORF">Rcae01_06436</name>
</gene>